<dbReference type="EMBL" id="CM000781">
    <property type="protein sequence ID" value="AQK64329.1"/>
    <property type="molecule type" value="Genomic_DNA"/>
</dbReference>
<sequence length="159" mass="16921">MTSRGFMVNPVSMAAGAHSFGSIRHTVHNIDSACLVHASETLISKWTTLGIVHRQPLRAFLPSGTADRASKMSKAVSIHSVANSGSNSPSCCTAPTLTIILLAGLCTAQVEFSTSSFATTICMPLVPDEAHDTKQEALTRYHLFVSGQNPLSSIRTTHI</sequence>
<accession>A0A1D6GLZ2</accession>
<organism evidence="1">
    <name type="scientific">Zea mays</name>
    <name type="common">Maize</name>
    <dbReference type="NCBI Taxonomy" id="4577"/>
    <lineage>
        <taxon>Eukaryota</taxon>
        <taxon>Viridiplantae</taxon>
        <taxon>Streptophyta</taxon>
        <taxon>Embryophyta</taxon>
        <taxon>Tracheophyta</taxon>
        <taxon>Spermatophyta</taxon>
        <taxon>Magnoliopsida</taxon>
        <taxon>Liliopsida</taxon>
        <taxon>Poales</taxon>
        <taxon>Poaceae</taxon>
        <taxon>PACMAD clade</taxon>
        <taxon>Panicoideae</taxon>
        <taxon>Andropogonodae</taxon>
        <taxon>Andropogoneae</taxon>
        <taxon>Tripsacinae</taxon>
        <taxon>Zea</taxon>
    </lineage>
</organism>
<reference evidence="1" key="1">
    <citation type="submission" date="2015-12" db="EMBL/GenBank/DDBJ databases">
        <title>Update maize B73 reference genome by single molecule sequencing technologies.</title>
        <authorList>
            <consortium name="Maize Genome Sequencing Project"/>
            <person name="Ware D."/>
        </authorList>
    </citation>
    <scope>NUCLEOTIDE SEQUENCE</scope>
    <source>
        <tissue evidence="1">Seedling</tissue>
    </source>
</reference>
<evidence type="ECO:0000313" key="1">
    <source>
        <dbReference type="EMBL" id="AQK64329.1"/>
    </source>
</evidence>
<protein>
    <submittedName>
        <fullName evidence="1">SMAD/FHA domain-containing protein</fullName>
    </submittedName>
</protein>
<dbReference type="AlphaFoldDB" id="A0A1D6GLZ2"/>
<name>A0A1D6GLZ2_MAIZE</name>
<proteinExistence type="predicted"/>
<gene>
    <name evidence="1" type="ORF">ZEAMMB73_Zm00001d013765</name>
</gene>